<accession>A0A2H9UHL1</accession>
<reference evidence="1 2" key="1">
    <citation type="submission" date="2017-11" db="EMBL/GenBank/DDBJ databases">
        <authorList>
            <person name="Han C.G."/>
        </authorList>
    </citation>
    <scope>NUCLEOTIDE SEQUENCE [LARGE SCALE GENOMIC DNA]</scope>
    <source>
        <strain evidence="1 2">ANC 5347</strain>
    </source>
</reference>
<sequence length="65" mass="7584">MSIEEFIIFVYVIIEELYPIVVTQPLRTRGFPPAVTDAEIITMQIVGEFLGLDTDKNIWMYFKNN</sequence>
<dbReference type="Proteomes" id="UP000242351">
    <property type="component" value="Unassembled WGS sequence"/>
</dbReference>
<dbReference type="AlphaFoldDB" id="A0A2H9UHL1"/>
<dbReference type="EMBL" id="PGOZ01000044">
    <property type="protein sequence ID" value="PJI31184.1"/>
    <property type="molecule type" value="Genomic_DNA"/>
</dbReference>
<evidence type="ECO:0000313" key="2">
    <source>
        <dbReference type="Proteomes" id="UP000242351"/>
    </source>
</evidence>
<name>A0A2H9UHL1_9GAMM</name>
<reference evidence="1 2" key="2">
    <citation type="submission" date="2017-12" db="EMBL/GenBank/DDBJ databases">
        <title>Revising the taxonomy of the Acinetobacter lwoffii group: the description of Acinetobacter pseudolwoffii sp. nov. and emended description of Acinetobacter lwoffii.</title>
        <authorList>
            <person name="Nemec A."/>
        </authorList>
    </citation>
    <scope>NUCLEOTIDE SEQUENCE [LARGE SCALE GENOMIC DNA]</scope>
    <source>
        <strain evidence="1 2">ANC 5347</strain>
    </source>
</reference>
<protein>
    <submittedName>
        <fullName evidence="1">IS982 family transposase</fullName>
    </submittedName>
</protein>
<proteinExistence type="predicted"/>
<comment type="caution">
    <text evidence="1">The sequence shown here is derived from an EMBL/GenBank/DDBJ whole genome shotgun (WGS) entry which is preliminary data.</text>
</comment>
<organism evidence="1 2">
    <name type="scientific">Acinetobacter pseudolwoffii</name>
    <dbReference type="NCBI Taxonomy" id="2053287"/>
    <lineage>
        <taxon>Bacteria</taxon>
        <taxon>Pseudomonadati</taxon>
        <taxon>Pseudomonadota</taxon>
        <taxon>Gammaproteobacteria</taxon>
        <taxon>Moraxellales</taxon>
        <taxon>Moraxellaceae</taxon>
        <taxon>Acinetobacter</taxon>
    </lineage>
</organism>
<gene>
    <name evidence="1" type="ORF">CU320_15520</name>
</gene>
<feature type="non-terminal residue" evidence="1">
    <location>
        <position position="65"/>
    </location>
</feature>
<evidence type="ECO:0000313" key="1">
    <source>
        <dbReference type="EMBL" id="PJI31184.1"/>
    </source>
</evidence>